<feature type="compositionally biased region" description="Low complexity" evidence="1">
    <location>
        <begin position="69"/>
        <end position="78"/>
    </location>
</feature>
<feature type="region of interest" description="Disordered" evidence="1">
    <location>
        <begin position="1"/>
        <end position="167"/>
    </location>
</feature>
<evidence type="ECO:0000256" key="1">
    <source>
        <dbReference type="SAM" id="MobiDB-lite"/>
    </source>
</evidence>
<feature type="compositionally biased region" description="Basic residues" evidence="1">
    <location>
        <begin position="124"/>
        <end position="136"/>
    </location>
</feature>
<organism evidence="2 3">
    <name type="scientific">Dorcoceras hygrometricum</name>
    <dbReference type="NCBI Taxonomy" id="472368"/>
    <lineage>
        <taxon>Eukaryota</taxon>
        <taxon>Viridiplantae</taxon>
        <taxon>Streptophyta</taxon>
        <taxon>Embryophyta</taxon>
        <taxon>Tracheophyta</taxon>
        <taxon>Spermatophyta</taxon>
        <taxon>Magnoliopsida</taxon>
        <taxon>eudicotyledons</taxon>
        <taxon>Gunneridae</taxon>
        <taxon>Pentapetalae</taxon>
        <taxon>asterids</taxon>
        <taxon>lamiids</taxon>
        <taxon>Lamiales</taxon>
        <taxon>Gesneriaceae</taxon>
        <taxon>Didymocarpoideae</taxon>
        <taxon>Trichosporeae</taxon>
        <taxon>Loxocarpinae</taxon>
        <taxon>Dorcoceras</taxon>
    </lineage>
</organism>
<accession>A0A2Z6ZTM5</accession>
<dbReference type="Proteomes" id="UP000250235">
    <property type="component" value="Unassembled WGS sequence"/>
</dbReference>
<feature type="compositionally biased region" description="Low complexity" evidence="1">
    <location>
        <begin position="137"/>
        <end position="149"/>
    </location>
</feature>
<gene>
    <name evidence="2" type="ORF">F511_46814</name>
</gene>
<sequence>MGPTSCTGPKTSRAARDRPEPNPRRNQPSRYRRSIAGVAVCLRRRHKKNRTAAARNVAPSATHGRTQGAAHVARPAAAHINRPSHNSRPAACDIPRRAAPDQRAGQQRLSCAAESIFASASKLRPWRHASSHRRPPRATSARPSRTAAPDVAQPSAASTLVLARDAR</sequence>
<evidence type="ECO:0000313" key="2">
    <source>
        <dbReference type="EMBL" id="KZT76161.1"/>
    </source>
</evidence>
<evidence type="ECO:0000313" key="3">
    <source>
        <dbReference type="Proteomes" id="UP000250235"/>
    </source>
</evidence>
<protein>
    <submittedName>
        <fullName evidence="2">Uncharacterized protein</fullName>
    </submittedName>
</protein>
<dbReference type="EMBL" id="KV147260">
    <property type="protein sequence ID" value="KZT76161.1"/>
    <property type="molecule type" value="Genomic_DNA"/>
</dbReference>
<keyword evidence="3" id="KW-1185">Reference proteome</keyword>
<dbReference type="AlphaFoldDB" id="A0A2Z6ZTM5"/>
<reference evidence="2 3" key="1">
    <citation type="journal article" date="2015" name="Proc. Natl. Acad. Sci. U.S.A.">
        <title>The resurrection genome of Boea hygrometrica: A blueprint for survival of dehydration.</title>
        <authorList>
            <person name="Xiao L."/>
            <person name="Yang G."/>
            <person name="Zhang L."/>
            <person name="Yang X."/>
            <person name="Zhao S."/>
            <person name="Ji Z."/>
            <person name="Zhou Q."/>
            <person name="Hu M."/>
            <person name="Wang Y."/>
            <person name="Chen M."/>
            <person name="Xu Y."/>
            <person name="Jin H."/>
            <person name="Xiao X."/>
            <person name="Hu G."/>
            <person name="Bao F."/>
            <person name="Hu Y."/>
            <person name="Wan P."/>
            <person name="Li L."/>
            <person name="Deng X."/>
            <person name="Kuang T."/>
            <person name="Xiang C."/>
            <person name="Zhu J.K."/>
            <person name="Oliver M.J."/>
            <person name="He Y."/>
        </authorList>
    </citation>
    <scope>NUCLEOTIDE SEQUENCE [LARGE SCALE GENOMIC DNA]</scope>
    <source>
        <strain evidence="3">cv. XS01</strain>
    </source>
</reference>
<feature type="compositionally biased region" description="Basic and acidic residues" evidence="1">
    <location>
        <begin position="14"/>
        <end position="23"/>
    </location>
</feature>
<name>A0A2Z6ZTM5_9LAMI</name>
<feature type="compositionally biased region" description="Polar residues" evidence="1">
    <location>
        <begin position="1"/>
        <end position="10"/>
    </location>
</feature>
<proteinExistence type="predicted"/>